<dbReference type="Pfam" id="PF01459">
    <property type="entry name" value="Porin_3"/>
    <property type="match status" value="1"/>
</dbReference>
<evidence type="ECO:0000313" key="2">
    <source>
        <dbReference type="EMBL" id="MED6121537.1"/>
    </source>
</evidence>
<dbReference type="CDD" id="cd07306">
    <property type="entry name" value="Porin3_VDAC"/>
    <property type="match status" value="1"/>
</dbReference>
<dbReference type="Proteomes" id="UP001341840">
    <property type="component" value="Unassembled WGS sequence"/>
</dbReference>
<reference evidence="2 3" key="1">
    <citation type="journal article" date="2023" name="Plants (Basel)">
        <title>Bridging the Gap: Combining Genomics and Transcriptomics Approaches to Understand Stylosanthes scabra, an Orphan Legume from the Brazilian Caatinga.</title>
        <authorList>
            <person name="Ferreira-Neto J.R.C."/>
            <person name="da Silva M.D."/>
            <person name="Binneck E."/>
            <person name="de Melo N.F."/>
            <person name="da Silva R.H."/>
            <person name="de Melo A.L.T.M."/>
            <person name="Pandolfi V."/>
            <person name="Bustamante F.O."/>
            <person name="Brasileiro-Vidal A.C."/>
            <person name="Benko-Iseppon A.M."/>
        </authorList>
    </citation>
    <scope>NUCLEOTIDE SEQUENCE [LARGE SCALE GENOMIC DNA]</scope>
    <source>
        <tissue evidence="2">Leaves</tissue>
    </source>
</reference>
<dbReference type="InterPro" id="IPR023614">
    <property type="entry name" value="Porin_dom_sf"/>
</dbReference>
<dbReference type="EMBL" id="JASCZI010030341">
    <property type="protein sequence ID" value="MED6121537.1"/>
    <property type="molecule type" value="Genomic_DNA"/>
</dbReference>
<evidence type="ECO:0000256" key="1">
    <source>
        <dbReference type="ARBA" id="ARBA00009624"/>
    </source>
</evidence>
<sequence length="272" mass="29286">MQHIELQIQTCQPTKDLDSSLLLAARPEDLSSTLVKSRGLSSGNVAALFKYKDKTVVDVKVDTESSVLTTFTISDILPSAKAIASIRVPDYNSGKLEVQYLHDHVAFTTAVGFNRSPTIDFSATIGTPGIAFGAETSYSTAIGKLTKYNAGVCLKLPNSNASVILADKGDSMKVLYLHQLEKLNGGAVVGEISRRFSTNENTLTVGCLYVVDTQTVVKAKLSNHGNLGAVLQHEITDKSFLTISGFVDISQVSGMVHIIYTKVHYQCGIIIN</sequence>
<dbReference type="InterPro" id="IPR001925">
    <property type="entry name" value="Porin_Euk"/>
</dbReference>
<evidence type="ECO:0000313" key="3">
    <source>
        <dbReference type="Proteomes" id="UP001341840"/>
    </source>
</evidence>
<name>A0ABU6RBZ6_9FABA</name>
<organism evidence="2 3">
    <name type="scientific">Stylosanthes scabra</name>
    <dbReference type="NCBI Taxonomy" id="79078"/>
    <lineage>
        <taxon>Eukaryota</taxon>
        <taxon>Viridiplantae</taxon>
        <taxon>Streptophyta</taxon>
        <taxon>Embryophyta</taxon>
        <taxon>Tracheophyta</taxon>
        <taxon>Spermatophyta</taxon>
        <taxon>Magnoliopsida</taxon>
        <taxon>eudicotyledons</taxon>
        <taxon>Gunneridae</taxon>
        <taxon>Pentapetalae</taxon>
        <taxon>rosids</taxon>
        <taxon>fabids</taxon>
        <taxon>Fabales</taxon>
        <taxon>Fabaceae</taxon>
        <taxon>Papilionoideae</taxon>
        <taxon>50 kb inversion clade</taxon>
        <taxon>dalbergioids sensu lato</taxon>
        <taxon>Dalbergieae</taxon>
        <taxon>Pterocarpus clade</taxon>
        <taxon>Stylosanthes</taxon>
    </lineage>
</organism>
<evidence type="ECO:0008006" key="4">
    <source>
        <dbReference type="Google" id="ProtNLM"/>
    </source>
</evidence>
<dbReference type="PANTHER" id="PTHR11743:SF61">
    <property type="entry name" value="MITOCHONDRIAL OUTER MEMBRANE PROTEIN PORIN 2-LIKE"/>
    <property type="match status" value="1"/>
</dbReference>
<dbReference type="InterPro" id="IPR027246">
    <property type="entry name" value="Porin_Euk/Tom40"/>
</dbReference>
<comment type="similarity">
    <text evidence="1">Belongs to the eukaryotic mitochondrial porin (TC 1.B.8.1) family.</text>
</comment>
<protein>
    <recommendedName>
        <fullName evidence="4">Mitochondrial outer membrane protein porin 2</fullName>
    </recommendedName>
</protein>
<comment type="caution">
    <text evidence="2">The sequence shown here is derived from an EMBL/GenBank/DDBJ whole genome shotgun (WGS) entry which is preliminary data.</text>
</comment>
<dbReference type="PANTHER" id="PTHR11743">
    <property type="entry name" value="VOLTAGE-DEPENDENT ANION-SELECTIVE CHANNEL"/>
    <property type="match status" value="1"/>
</dbReference>
<proteinExistence type="inferred from homology"/>
<gene>
    <name evidence="2" type="ORF">PIB30_031192</name>
</gene>
<dbReference type="Gene3D" id="2.40.160.10">
    <property type="entry name" value="Porin"/>
    <property type="match status" value="1"/>
</dbReference>
<keyword evidence="3" id="KW-1185">Reference proteome</keyword>
<accession>A0ABU6RBZ6</accession>